<feature type="transmembrane region" description="Helical" evidence="1">
    <location>
        <begin position="72"/>
        <end position="93"/>
    </location>
</feature>
<keyword evidence="1" id="KW-0472">Membrane</keyword>
<gene>
    <name evidence="2" type="ORF">JKX24_05425</name>
</gene>
<evidence type="ECO:0000256" key="1">
    <source>
        <dbReference type="SAM" id="Phobius"/>
    </source>
</evidence>
<name>A0A7U0RPT5_SERPR</name>
<feature type="transmembrane region" description="Helical" evidence="1">
    <location>
        <begin position="47"/>
        <end position="66"/>
    </location>
</feature>
<reference evidence="2 3" key="1">
    <citation type="submission" date="2021-01" db="EMBL/GenBank/DDBJ databases">
        <title>Chromosome sequence of Serratia proteamaculans strain 94 rif-r, isolated from spoiled beef.</title>
        <authorList>
            <person name="Zaytseva Y.V."/>
            <person name="Iablokov S.N."/>
            <person name="Klyukina A."/>
        </authorList>
    </citation>
    <scope>NUCLEOTIDE SEQUENCE [LARGE SCALE GENOMIC DNA]</scope>
    <source>
        <strain evidence="2 3">94 rif-r</strain>
    </source>
</reference>
<dbReference type="Proteomes" id="UP000596176">
    <property type="component" value="Chromosome"/>
</dbReference>
<proteinExistence type="predicted"/>
<evidence type="ECO:0000313" key="3">
    <source>
        <dbReference type="Proteomes" id="UP000596176"/>
    </source>
</evidence>
<sequence length="109" mass="11645">MAITEEKLLAAGFTLADVQKLKNSLDNYGGSFEQVIQGLSNRFRANIWITAAVVVVCLTVLFGGSLGDAASAAVAALIALAIVWFTVPIPLAYRAWSSRKQSFNSQDVP</sequence>
<keyword evidence="1" id="KW-0812">Transmembrane</keyword>
<keyword evidence="1" id="KW-1133">Transmembrane helix</keyword>
<dbReference type="EMBL" id="CP068391">
    <property type="protein sequence ID" value="QQX54455.1"/>
    <property type="molecule type" value="Genomic_DNA"/>
</dbReference>
<evidence type="ECO:0000313" key="2">
    <source>
        <dbReference type="EMBL" id="QQX54455.1"/>
    </source>
</evidence>
<organism evidence="2 3">
    <name type="scientific">Serratia proteamaculans</name>
    <dbReference type="NCBI Taxonomy" id="28151"/>
    <lineage>
        <taxon>Bacteria</taxon>
        <taxon>Pseudomonadati</taxon>
        <taxon>Pseudomonadota</taxon>
        <taxon>Gammaproteobacteria</taxon>
        <taxon>Enterobacterales</taxon>
        <taxon>Yersiniaceae</taxon>
        <taxon>Serratia</taxon>
    </lineage>
</organism>
<accession>A0A7U0RPT5</accession>
<dbReference type="AlphaFoldDB" id="A0A7U0RPT5"/>
<dbReference type="RefSeq" id="WP_207976370.1">
    <property type="nucleotide sequence ID" value="NZ_CP068391.1"/>
</dbReference>
<protein>
    <submittedName>
        <fullName evidence="2">Uncharacterized protein</fullName>
    </submittedName>
</protein>